<evidence type="ECO:0000313" key="6">
    <source>
        <dbReference type="EMBL" id="SOC25777.1"/>
    </source>
</evidence>
<keyword evidence="7" id="KW-1185">Reference proteome</keyword>
<dbReference type="GO" id="GO:0009055">
    <property type="term" value="F:electron transfer activity"/>
    <property type="evidence" value="ECO:0007669"/>
    <property type="project" value="InterPro"/>
</dbReference>
<dbReference type="AlphaFoldDB" id="A0A285TR49"/>
<dbReference type="RefSeq" id="WP_097176500.1">
    <property type="nucleotide sequence ID" value="NZ_OBML01000015.1"/>
</dbReference>
<dbReference type="InterPro" id="IPR051459">
    <property type="entry name" value="Cytochrome_c-type_DH"/>
</dbReference>
<dbReference type="InterPro" id="IPR036909">
    <property type="entry name" value="Cyt_c-like_dom_sf"/>
</dbReference>
<keyword evidence="2 4" id="KW-0479">Metal-binding</keyword>
<dbReference type="GO" id="GO:0020037">
    <property type="term" value="F:heme binding"/>
    <property type="evidence" value="ECO:0007669"/>
    <property type="project" value="InterPro"/>
</dbReference>
<dbReference type="EMBL" id="OBML01000015">
    <property type="protein sequence ID" value="SOC25777.1"/>
    <property type="molecule type" value="Genomic_DNA"/>
</dbReference>
<dbReference type="PROSITE" id="PS51007">
    <property type="entry name" value="CYTC"/>
    <property type="match status" value="2"/>
</dbReference>
<evidence type="ECO:0000256" key="4">
    <source>
        <dbReference type="PROSITE-ProRule" id="PRU00433"/>
    </source>
</evidence>
<dbReference type="GO" id="GO:0046872">
    <property type="term" value="F:metal ion binding"/>
    <property type="evidence" value="ECO:0007669"/>
    <property type="project" value="UniProtKB-KW"/>
</dbReference>
<reference evidence="6 7" key="1">
    <citation type="submission" date="2017-08" db="EMBL/GenBank/DDBJ databases">
        <authorList>
            <person name="de Groot N.N."/>
        </authorList>
    </citation>
    <scope>NUCLEOTIDE SEQUENCE [LARGE SCALE GENOMIC DNA]</scope>
    <source>
        <strain evidence="6 7">USBA 352</strain>
    </source>
</reference>
<evidence type="ECO:0000259" key="5">
    <source>
        <dbReference type="PROSITE" id="PS51007"/>
    </source>
</evidence>
<dbReference type="Gene3D" id="1.10.760.10">
    <property type="entry name" value="Cytochrome c-like domain"/>
    <property type="match status" value="2"/>
</dbReference>
<feature type="domain" description="Cytochrome c" evidence="5">
    <location>
        <begin position="39"/>
        <end position="146"/>
    </location>
</feature>
<gene>
    <name evidence="6" type="ORF">SAMN05421512_11512</name>
</gene>
<dbReference type="SUPFAM" id="SSF46626">
    <property type="entry name" value="Cytochrome c"/>
    <property type="match status" value="2"/>
</dbReference>
<evidence type="ECO:0000256" key="2">
    <source>
        <dbReference type="ARBA" id="ARBA00022723"/>
    </source>
</evidence>
<dbReference type="PANTHER" id="PTHR35008:SF8">
    <property type="entry name" value="ALCOHOL DEHYDROGENASE CYTOCHROME C SUBUNIT"/>
    <property type="match status" value="1"/>
</dbReference>
<organism evidence="6 7">
    <name type="scientific">Stappia indica</name>
    <dbReference type="NCBI Taxonomy" id="538381"/>
    <lineage>
        <taxon>Bacteria</taxon>
        <taxon>Pseudomonadati</taxon>
        <taxon>Pseudomonadota</taxon>
        <taxon>Alphaproteobacteria</taxon>
        <taxon>Hyphomicrobiales</taxon>
        <taxon>Stappiaceae</taxon>
        <taxon>Stappia</taxon>
    </lineage>
</organism>
<keyword evidence="3 4" id="KW-0408">Iron</keyword>
<evidence type="ECO:0000313" key="7">
    <source>
        <dbReference type="Proteomes" id="UP000219331"/>
    </source>
</evidence>
<proteinExistence type="predicted"/>
<feature type="domain" description="Cytochrome c" evidence="5">
    <location>
        <begin position="188"/>
        <end position="297"/>
    </location>
</feature>
<dbReference type="PANTHER" id="PTHR35008">
    <property type="entry name" value="BLL4482 PROTEIN-RELATED"/>
    <property type="match status" value="1"/>
</dbReference>
<protein>
    <submittedName>
        <fullName evidence="6">Cytochrome c, mono- and diheme variants</fullName>
    </submittedName>
</protein>
<dbReference type="OrthoDB" id="9811281at2"/>
<evidence type="ECO:0000256" key="3">
    <source>
        <dbReference type="ARBA" id="ARBA00023004"/>
    </source>
</evidence>
<sequence length="304" mass="32075">MTRRTFRRLVGVFLLLIAVGLYFTRPERVDPASIPAHQADLANGERMFWAGGCASCHAAPGATGDDKLVLAGGVELNTPFGLFRVPNISPSEAGIGGWSVNDFLNAMIHGTSPQGLHYYPAFPYGSYRNIKAEDLIDMKAYLDTLPASDNQVADHDLAFPFSWRSALGMWKLLFLDTDAPALAANAGAEAERGAYLVTGAGHCAECHTPRNVLGGLDTSQWLAGGPNPDGEGSIPNITPSSQGIGSWSATDIAYYLESGFTPDFDSVGGSMASVQSNWGKVPAEDRAAVAAYLKAIAPIPAAGN</sequence>
<keyword evidence="1 4" id="KW-0349">Heme</keyword>
<name>A0A285TR49_9HYPH</name>
<accession>A0A285TR49</accession>
<evidence type="ECO:0000256" key="1">
    <source>
        <dbReference type="ARBA" id="ARBA00022617"/>
    </source>
</evidence>
<dbReference type="STRING" id="538381.GCA_001696535_00997"/>
<dbReference type="InterPro" id="IPR009056">
    <property type="entry name" value="Cyt_c-like_dom"/>
</dbReference>
<dbReference type="Pfam" id="PF00034">
    <property type="entry name" value="Cytochrom_C"/>
    <property type="match status" value="1"/>
</dbReference>
<dbReference type="Proteomes" id="UP000219331">
    <property type="component" value="Unassembled WGS sequence"/>
</dbReference>